<keyword evidence="3 8" id="KW-0808">Transferase</keyword>
<feature type="domain" description="ACT" evidence="10">
    <location>
        <begin position="408"/>
        <end position="469"/>
    </location>
</feature>
<dbReference type="UniPathway" id="UPA00051">
    <property type="reaction ID" value="UER00462"/>
</dbReference>
<keyword evidence="4" id="KW-0547">Nucleotide-binding</keyword>
<keyword evidence="5 8" id="KW-0418">Kinase</keyword>
<dbReference type="GO" id="GO:0005524">
    <property type="term" value="F:ATP binding"/>
    <property type="evidence" value="ECO:0007669"/>
    <property type="project" value="UniProtKB-KW"/>
</dbReference>
<dbReference type="Gene3D" id="3.40.1160.10">
    <property type="entry name" value="Acetylglutamate kinase-like"/>
    <property type="match status" value="1"/>
</dbReference>
<gene>
    <name evidence="11" type="ORF">G3T16_14770</name>
</gene>
<dbReference type="Pfam" id="PF22468">
    <property type="entry name" value="ACT_9"/>
    <property type="match status" value="1"/>
</dbReference>
<keyword evidence="12" id="KW-1185">Reference proteome</keyword>
<comment type="pathway">
    <text evidence="9">Amino-acid biosynthesis; L-methionine biosynthesis via de novo pathway; L-homoserine from L-aspartate: step 1/3.</text>
</comment>
<proteinExistence type="inferred from homology"/>
<protein>
    <recommendedName>
        <fullName evidence="8">Aspartokinase</fullName>
        <ecNumber evidence="8">2.7.2.4</ecNumber>
    </recommendedName>
</protein>
<evidence type="ECO:0000256" key="7">
    <source>
        <dbReference type="ARBA" id="ARBA00047872"/>
    </source>
</evidence>
<dbReference type="NCBIfam" id="NF006540">
    <property type="entry name" value="PRK09034.1"/>
    <property type="match status" value="1"/>
</dbReference>
<dbReference type="GO" id="GO:0005829">
    <property type="term" value="C:cytosol"/>
    <property type="evidence" value="ECO:0007669"/>
    <property type="project" value="TreeGrafter"/>
</dbReference>
<accession>A0A6C0U7P3</accession>
<comment type="pathway">
    <text evidence="1 9">Amino-acid biosynthesis; L-lysine biosynthesis via DAP pathway; (S)-tetrahydrodipicolinate from L-aspartate: step 1/4.</text>
</comment>
<dbReference type="GO" id="GO:0009089">
    <property type="term" value="P:lysine biosynthetic process via diaminopimelate"/>
    <property type="evidence" value="ECO:0007669"/>
    <property type="project" value="UniProtKB-UniPathway"/>
</dbReference>
<dbReference type="InterPro" id="IPR036393">
    <property type="entry name" value="AceGlu_kinase-like_sf"/>
</dbReference>
<dbReference type="InterPro" id="IPR001341">
    <property type="entry name" value="Asp_kinase"/>
</dbReference>
<comment type="catalytic activity">
    <reaction evidence="7 8">
        <text>L-aspartate + ATP = 4-phospho-L-aspartate + ADP</text>
        <dbReference type="Rhea" id="RHEA:23776"/>
        <dbReference type="ChEBI" id="CHEBI:29991"/>
        <dbReference type="ChEBI" id="CHEBI:30616"/>
        <dbReference type="ChEBI" id="CHEBI:57535"/>
        <dbReference type="ChEBI" id="CHEBI:456216"/>
        <dbReference type="EC" id="2.7.2.4"/>
    </reaction>
</comment>
<dbReference type="NCBIfam" id="TIGR00657">
    <property type="entry name" value="asp_kinases"/>
    <property type="match status" value="1"/>
</dbReference>
<dbReference type="GO" id="GO:0009088">
    <property type="term" value="P:threonine biosynthetic process"/>
    <property type="evidence" value="ECO:0007669"/>
    <property type="project" value="UniProtKB-UniPathway"/>
</dbReference>
<keyword evidence="9" id="KW-0028">Amino-acid biosynthesis</keyword>
<dbReference type="InterPro" id="IPR045865">
    <property type="entry name" value="ACT-like_dom_sf"/>
</dbReference>
<dbReference type="GO" id="GO:0009090">
    <property type="term" value="P:homoserine biosynthetic process"/>
    <property type="evidence" value="ECO:0007669"/>
    <property type="project" value="TreeGrafter"/>
</dbReference>
<dbReference type="Gene3D" id="3.30.2130.10">
    <property type="entry name" value="VC0802-like"/>
    <property type="match status" value="1"/>
</dbReference>
<dbReference type="GO" id="GO:0004072">
    <property type="term" value="F:aspartate kinase activity"/>
    <property type="evidence" value="ECO:0007669"/>
    <property type="project" value="UniProtKB-EC"/>
</dbReference>
<organism evidence="11 12">
    <name type="scientific">Kineobactrum salinum</name>
    <dbReference type="NCBI Taxonomy" id="2708301"/>
    <lineage>
        <taxon>Bacteria</taxon>
        <taxon>Pseudomonadati</taxon>
        <taxon>Pseudomonadota</taxon>
        <taxon>Gammaproteobacteria</taxon>
        <taxon>Cellvibrionales</taxon>
        <taxon>Halieaceae</taxon>
        <taxon>Kineobactrum</taxon>
    </lineage>
</organism>
<sequence>MRRNGQPAWSGVAAVTQGNHNSEQAVQEAVPRIVCKFGGSSVAGAAQLRKVRAIIEADPRRQIIVPSAPGKRDAGDTKITDLLYLCHHAASVGTDFSRPFAQIVERFTGIERDLDMVPMIGEALERLQAELERGVSADYAASRGEHFCGLLLAAWLDADFVEPADYIVIGANGLVDAQTWTLLGERLADPHKRYVIPGFYGRDAEGRVRTFSRGGSDVSGAVAARAARAELYENWTDVSGLLMADPRIVDHPLPMEEVTYAEIRELAYMGASVLHEEAMAPVREVGIPVQIRNTNDPGHPGTRIVAELSPEIVLNTQIAGVAGKTSFAMITIGKHLMNREVGFVYRLLGVLEHNGIPFEHCPSSIDSVSVVLEARWLEGRVEQILDEIRRTLEPDEIDYVPSIALIAIVGEEMARTPGIAARVFTALAGESINVRLINQGASELNIIVGVAPEDYPQALRALYGAFVRQ</sequence>
<dbReference type="CDD" id="cd04916">
    <property type="entry name" value="ACT_AKiii-YclM-BS_2"/>
    <property type="match status" value="1"/>
</dbReference>
<dbReference type="SUPFAM" id="SSF53633">
    <property type="entry name" value="Carbamate kinase-like"/>
    <property type="match status" value="1"/>
</dbReference>
<dbReference type="FunFam" id="3.30.2130.10:FF:000001">
    <property type="entry name" value="Bifunctional aspartokinase/homoserine dehydrogenase"/>
    <property type="match status" value="1"/>
</dbReference>
<dbReference type="PROSITE" id="PS51671">
    <property type="entry name" value="ACT"/>
    <property type="match status" value="1"/>
</dbReference>
<dbReference type="SUPFAM" id="SSF55021">
    <property type="entry name" value="ACT-like"/>
    <property type="match status" value="2"/>
</dbReference>
<dbReference type="Pfam" id="PF00696">
    <property type="entry name" value="AA_kinase"/>
    <property type="match status" value="1"/>
</dbReference>
<dbReference type="UniPathway" id="UPA00050">
    <property type="reaction ID" value="UER00461"/>
</dbReference>
<dbReference type="AlphaFoldDB" id="A0A6C0U7P3"/>
<dbReference type="InterPro" id="IPR054352">
    <property type="entry name" value="ACT_Aspartokinase"/>
</dbReference>
<evidence type="ECO:0000256" key="4">
    <source>
        <dbReference type="ARBA" id="ARBA00022741"/>
    </source>
</evidence>
<dbReference type="UniPathway" id="UPA00034">
    <property type="reaction ID" value="UER00015"/>
</dbReference>
<dbReference type="InterPro" id="IPR001048">
    <property type="entry name" value="Asp/Glu/Uridylate_kinase"/>
</dbReference>
<evidence type="ECO:0000259" key="10">
    <source>
        <dbReference type="PROSITE" id="PS51671"/>
    </source>
</evidence>
<dbReference type="Proteomes" id="UP000477680">
    <property type="component" value="Chromosome"/>
</dbReference>
<comment type="similarity">
    <text evidence="2 8">Belongs to the aspartokinase family.</text>
</comment>
<dbReference type="PROSITE" id="PS00324">
    <property type="entry name" value="ASPARTOKINASE"/>
    <property type="match status" value="1"/>
</dbReference>
<keyword evidence="6" id="KW-0067">ATP-binding</keyword>
<evidence type="ECO:0000256" key="5">
    <source>
        <dbReference type="ARBA" id="ARBA00022777"/>
    </source>
</evidence>
<evidence type="ECO:0000256" key="6">
    <source>
        <dbReference type="ARBA" id="ARBA00022840"/>
    </source>
</evidence>
<evidence type="ECO:0000256" key="9">
    <source>
        <dbReference type="RuleBase" id="RU004249"/>
    </source>
</evidence>
<reference evidence="11 12" key="1">
    <citation type="submission" date="2020-02" db="EMBL/GenBank/DDBJ databases">
        <title>Genome sequencing for Kineobactrum sp. M2.</title>
        <authorList>
            <person name="Park S.-J."/>
        </authorList>
    </citation>
    <scope>NUCLEOTIDE SEQUENCE [LARGE SCALE GENOMIC DNA]</scope>
    <source>
        <strain evidence="11 12">M2</strain>
    </source>
</reference>
<dbReference type="PANTHER" id="PTHR21499:SF67">
    <property type="entry name" value="ASPARTOKINASE 3"/>
    <property type="match status" value="1"/>
</dbReference>
<dbReference type="EC" id="2.7.2.4" evidence="8"/>
<comment type="pathway">
    <text evidence="9">Amino-acid biosynthesis; L-threonine biosynthesis; L-threonine from L-aspartate: step 1/5.</text>
</comment>
<dbReference type="EMBL" id="CP048711">
    <property type="protein sequence ID" value="QIB66475.1"/>
    <property type="molecule type" value="Genomic_DNA"/>
</dbReference>
<evidence type="ECO:0000313" key="11">
    <source>
        <dbReference type="EMBL" id="QIB66475.1"/>
    </source>
</evidence>
<dbReference type="KEGG" id="kim:G3T16_14770"/>
<evidence type="ECO:0000256" key="1">
    <source>
        <dbReference type="ARBA" id="ARBA00004766"/>
    </source>
</evidence>
<name>A0A6C0U7P3_9GAMM</name>
<dbReference type="InterPro" id="IPR002912">
    <property type="entry name" value="ACT_dom"/>
</dbReference>
<evidence type="ECO:0000256" key="3">
    <source>
        <dbReference type="ARBA" id="ARBA00022679"/>
    </source>
</evidence>
<evidence type="ECO:0000256" key="2">
    <source>
        <dbReference type="ARBA" id="ARBA00010122"/>
    </source>
</evidence>
<dbReference type="PANTHER" id="PTHR21499">
    <property type="entry name" value="ASPARTATE KINASE"/>
    <property type="match status" value="1"/>
</dbReference>
<evidence type="ECO:0000256" key="8">
    <source>
        <dbReference type="RuleBase" id="RU003448"/>
    </source>
</evidence>
<evidence type="ECO:0000313" key="12">
    <source>
        <dbReference type="Proteomes" id="UP000477680"/>
    </source>
</evidence>
<dbReference type="InterPro" id="IPR018042">
    <property type="entry name" value="Aspartate_kinase_CS"/>
</dbReference>